<dbReference type="InterPro" id="IPR051698">
    <property type="entry name" value="Transposase_11-like"/>
</dbReference>
<accession>A0ABQ3VA86</accession>
<evidence type="ECO:0000313" key="3">
    <source>
        <dbReference type="EMBL" id="GHO82689.1"/>
    </source>
</evidence>
<dbReference type="InterPro" id="IPR002559">
    <property type="entry name" value="Transposase_11"/>
</dbReference>
<evidence type="ECO:0000313" key="4">
    <source>
        <dbReference type="Proteomes" id="UP000635565"/>
    </source>
</evidence>
<organism evidence="3 4">
    <name type="scientific">Dictyobacter formicarum</name>
    <dbReference type="NCBI Taxonomy" id="2778368"/>
    <lineage>
        <taxon>Bacteria</taxon>
        <taxon>Bacillati</taxon>
        <taxon>Chloroflexota</taxon>
        <taxon>Ktedonobacteria</taxon>
        <taxon>Ktedonobacterales</taxon>
        <taxon>Dictyobacteraceae</taxon>
        <taxon>Dictyobacter</taxon>
    </lineage>
</organism>
<dbReference type="EMBL" id="BNJJ01000002">
    <property type="protein sequence ID" value="GHO82689.1"/>
    <property type="molecule type" value="Genomic_DNA"/>
</dbReference>
<sequence>MYAAMQQLTDGRRKQGTRYPLALVLSYVLLAKAAGATSLQAISEWIRLRAHWLQEMLPGVGESFPCAATSSKVLRAVDAEQVNAVLMSLLTRVQAAEREAGQQQHIAVDGKTLRGTQHHVAEDQKKVHQITMYEVHTGVILKEQVVQEKEGEQRRIGELLQPQWVKGRIVSADALHTHASVCSRIVASAGDYVLFAKGNQPTLQEDLQLFFSEPSTDCRDWREGETLDKGHGRKEVRTLVASTELNDFLGESGQGWPRSFASDAESPKRCIARRSGCMG</sequence>
<evidence type="ECO:0008006" key="5">
    <source>
        <dbReference type="Google" id="ProtNLM"/>
    </source>
</evidence>
<evidence type="ECO:0000259" key="1">
    <source>
        <dbReference type="Pfam" id="PF01609"/>
    </source>
</evidence>
<dbReference type="PANTHER" id="PTHR30298:SF0">
    <property type="entry name" value="PROTEIN YBFL-RELATED"/>
    <property type="match status" value="1"/>
</dbReference>
<gene>
    <name evidence="3" type="ORF">KSZ_06950</name>
</gene>
<dbReference type="PANTHER" id="PTHR30298">
    <property type="entry name" value="H REPEAT-ASSOCIATED PREDICTED TRANSPOSASE"/>
    <property type="match status" value="1"/>
</dbReference>
<dbReference type="InterPro" id="IPR032806">
    <property type="entry name" value="YbfD_N"/>
</dbReference>
<reference evidence="3 4" key="1">
    <citation type="journal article" date="2021" name="Int. J. Syst. Evol. Microbiol.">
        <title>Reticulibacter mediterranei gen. nov., sp. nov., within the new family Reticulibacteraceae fam. nov., and Ktedonospora formicarum gen. nov., sp. nov., Ktedonobacter robiniae sp. nov., Dictyobacter formicarum sp. nov. and Dictyobacter arantiisoli sp. nov., belonging to the class Ktedonobacteria.</title>
        <authorList>
            <person name="Yabe S."/>
            <person name="Zheng Y."/>
            <person name="Wang C.M."/>
            <person name="Sakai Y."/>
            <person name="Abe K."/>
            <person name="Yokota A."/>
            <person name="Donadio S."/>
            <person name="Cavaletti L."/>
            <person name="Monciardini P."/>
        </authorList>
    </citation>
    <scope>NUCLEOTIDE SEQUENCE [LARGE SCALE GENOMIC DNA]</scope>
    <source>
        <strain evidence="3 4">SOSP1-9</strain>
    </source>
</reference>
<comment type="caution">
    <text evidence="3">The sequence shown here is derived from an EMBL/GenBank/DDBJ whole genome shotgun (WGS) entry which is preliminary data.</text>
</comment>
<dbReference type="InterPro" id="IPR047647">
    <property type="entry name" value="ISAs1_transpos"/>
</dbReference>
<keyword evidence="4" id="KW-1185">Reference proteome</keyword>
<proteinExistence type="predicted"/>
<feature type="domain" description="Transposase IS4-like" evidence="1">
    <location>
        <begin position="102"/>
        <end position="224"/>
    </location>
</feature>
<dbReference type="Proteomes" id="UP000635565">
    <property type="component" value="Unassembled WGS sequence"/>
</dbReference>
<name>A0ABQ3VA86_9CHLR</name>
<evidence type="ECO:0000259" key="2">
    <source>
        <dbReference type="Pfam" id="PF13808"/>
    </source>
</evidence>
<dbReference type="Pfam" id="PF13808">
    <property type="entry name" value="DDE_Tnp_1_assoc"/>
    <property type="match status" value="1"/>
</dbReference>
<protein>
    <recommendedName>
        <fullName evidence="5">ISAs1 family transposase</fullName>
    </recommendedName>
</protein>
<dbReference type="Pfam" id="PF01609">
    <property type="entry name" value="DDE_Tnp_1"/>
    <property type="match status" value="1"/>
</dbReference>
<dbReference type="NCBIfam" id="NF033564">
    <property type="entry name" value="transpos_ISAs1"/>
    <property type="match status" value="1"/>
</dbReference>
<feature type="domain" description="H repeat-associated protein N-terminal" evidence="2">
    <location>
        <begin position="4"/>
        <end position="88"/>
    </location>
</feature>